<evidence type="ECO:0000313" key="8">
    <source>
        <dbReference type="EnsemblPlants" id="HORVU.MOREX.r3.7HG0655280.1"/>
    </source>
</evidence>
<protein>
    <recommendedName>
        <fullName evidence="7">Fucosyltransferase</fullName>
        <ecNumber evidence="7">2.4.1.-</ecNumber>
    </recommendedName>
</protein>
<comment type="subcellular location">
    <subcellularLocation>
        <location evidence="7">Golgi apparatus</location>
        <location evidence="7">Golgi stack membrane</location>
        <topology evidence="7">Single-pass type II membrane protein</topology>
    </subcellularLocation>
</comment>
<organism evidence="8 9">
    <name type="scientific">Hordeum vulgare subsp. vulgare</name>
    <name type="common">Domesticated barley</name>
    <dbReference type="NCBI Taxonomy" id="112509"/>
    <lineage>
        <taxon>Eukaryota</taxon>
        <taxon>Viridiplantae</taxon>
        <taxon>Streptophyta</taxon>
        <taxon>Embryophyta</taxon>
        <taxon>Tracheophyta</taxon>
        <taxon>Spermatophyta</taxon>
        <taxon>Magnoliopsida</taxon>
        <taxon>Liliopsida</taxon>
        <taxon>Poales</taxon>
        <taxon>Poaceae</taxon>
        <taxon>BOP clade</taxon>
        <taxon>Pooideae</taxon>
        <taxon>Triticodae</taxon>
        <taxon>Triticeae</taxon>
        <taxon>Hordeinae</taxon>
        <taxon>Hordeum</taxon>
    </lineage>
</organism>
<feature type="transmembrane region" description="Helical" evidence="7">
    <location>
        <begin position="78"/>
        <end position="105"/>
    </location>
</feature>
<keyword evidence="7" id="KW-1133">Transmembrane helix</keyword>
<dbReference type="EnsemblPlants" id="HORVU.MOREX.r3.7HG0655280.1">
    <property type="protein sequence ID" value="HORVU.MOREX.r3.7HG0655280.1"/>
    <property type="gene ID" value="HORVU.MOREX.r3.7HG0655280"/>
</dbReference>
<keyword evidence="7" id="KW-0472">Membrane</keyword>
<keyword evidence="3 7" id="KW-0808">Transferase</keyword>
<dbReference type="AlphaFoldDB" id="A0A8I6Z1P3"/>
<dbReference type="GO" id="GO:0032580">
    <property type="term" value="C:Golgi cisterna membrane"/>
    <property type="evidence" value="ECO:0007669"/>
    <property type="project" value="UniProtKB-SubCell"/>
</dbReference>
<keyword evidence="7" id="KW-0812">Transmembrane</keyword>
<evidence type="ECO:0000256" key="4">
    <source>
        <dbReference type="ARBA" id="ARBA00023034"/>
    </source>
</evidence>
<evidence type="ECO:0000256" key="5">
    <source>
        <dbReference type="ARBA" id="ARBA00023180"/>
    </source>
</evidence>
<proteinExistence type="inferred from homology"/>
<dbReference type="FunFam" id="3.40.50.11340:FF:000005">
    <property type="entry name" value="Galactoside 2-alpha-L-fucosyltransferase"/>
    <property type="match status" value="1"/>
</dbReference>
<dbReference type="Gramene" id="HORVU.MOREX.r3.7HG0655280.1">
    <property type="protein sequence ID" value="HORVU.MOREX.r3.7HG0655280.1"/>
    <property type="gene ID" value="HORVU.MOREX.r3.7HG0655280"/>
</dbReference>
<evidence type="ECO:0000256" key="1">
    <source>
        <dbReference type="ARBA" id="ARBA00010481"/>
    </source>
</evidence>
<dbReference type="GO" id="GO:0009969">
    <property type="term" value="P:xyloglucan biosynthetic process"/>
    <property type="evidence" value="ECO:0000318"/>
    <property type="project" value="GO_Central"/>
</dbReference>
<dbReference type="PANTHER" id="PTHR31889:SF62">
    <property type="entry name" value="FUCOSYLTRANSFERASE"/>
    <property type="match status" value="1"/>
</dbReference>
<evidence type="ECO:0000313" key="9">
    <source>
        <dbReference type="Proteomes" id="UP000011116"/>
    </source>
</evidence>
<accession>A0A8I6Z1P3</accession>
<evidence type="ECO:0000256" key="2">
    <source>
        <dbReference type="ARBA" id="ARBA00022676"/>
    </source>
</evidence>
<dbReference type="GO" id="GO:0042546">
    <property type="term" value="P:cell wall biogenesis"/>
    <property type="evidence" value="ECO:0007669"/>
    <property type="project" value="InterPro"/>
</dbReference>
<evidence type="ECO:0000256" key="7">
    <source>
        <dbReference type="RuleBase" id="RU367004"/>
    </source>
</evidence>
<keyword evidence="5" id="KW-0325">Glycoprotein</keyword>
<dbReference type="PANTHER" id="PTHR31889">
    <property type="entry name" value="FUCOSYLTRANSFERASE 2-RELATED"/>
    <property type="match status" value="1"/>
</dbReference>
<comment type="similarity">
    <text evidence="1 7">Belongs to the glycosyltransferase 37 family.</text>
</comment>
<dbReference type="GO" id="GO:0008107">
    <property type="term" value="F:galactoside 2-alpha-L-fucosyltransferase activity"/>
    <property type="evidence" value="ECO:0007669"/>
    <property type="project" value="InterPro"/>
</dbReference>
<dbReference type="SMR" id="A0A8I6Z1P3"/>
<evidence type="ECO:0000256" key="3">
    <source>
        <dbReference type="ARBA" id="ARBA00022679"/>
    </source>
</evidence>
<keyword evidence="9" id="KW-1185">Reference proteome</keyword>
<keyword evidence="6 7" id="KW-0961">Cell wall biogenesis/degradation</keyword>
<keyword evidence="4 7" id="KW-0333">Golgi apparatus</keyword>
<reference evidence="9" key="1">
    <citation type="journal article" date="2012" name="Nature">
        <title>A physical, genetic and functional sequence assembly of the barley genome.</title>
        <authorList>
            <consortium name="The International Barley Genome Sequencing Consortium"/>
            <person name="Mayer K.F."/>
            <person name="Waugh R."/>
            <person name="Brown J.W."/>
            <person name="Schulman A."/>
            <person name="Langridge P."/>
            <person name="Platzer M."/>
            <person name="Fincher G.B."/>
            <person name="Muehlbauer G.J."/>
            <person name="Sato K."/>
            <person name="Close T.J."/>
            <person name="Wise R.P."/>
            <person name="Stein N."/>
        </authorList>
    </citation>
    <scope>NUCLEOTIDE SEQUENCE [LARGE SCALE GENOMIC DNA]</scope>
    <source>
        <strain evidence="9">cv. Morex</strain>
    </source>
</reference>
<evidence type="ECO:0000256" key="6">
    <source>
        <dbReference type="ARBA" id="ARBA00023316"/>
    </source>
</evidence>
<keyword evidence="2 7" id="KW-0328">Glycosyltransferase</keyword>
<reference evidence="8" key="2">
    <citation type="submission" date="2020-10" db="EMBL/GenBank/DDBJ databases">
        <authorList>
            <person name="Scholz U."/>
            <person name="Mascher M."/>
            <person name="Fiebig A."/>
        </authorList>
    </citation>
    <scope>NUCLEOTIDE SEQUENCE [LARGE SCALE GENOMIC DNA]</scope>
    <source>
        <strain evidence="8">cv. Morex</strain>
    </source>
</reference>
<dbReference type="Proteomes" id="UP000011116">
    <property type="component" value="Chromosome 7H"/>
</dbReference>
<name>A0A8I6Z1P3_HORVV</name>
<reference evidence="8" key="3">
    <citation type="submission" date="2022-01" db="UniProtKB">
        <authorList>
            <consortium name="EnsemblPlants"/>
        </authorList>
    </citation>
    <scope>IDENTIFICATION</scope>
    <source>
        <strain evidence="8">subsp. vulgare</strain>
    </source>
</reference>
<sequence length="619" mass="68637">MPAWLPRVNAVCTQKRIATDHATQLYGDFNRSILWRLSWLDLEMKDMGDHKKAEDRPVADAAWPWPARAASAARRRTGVLLIVCLFMLPFMVLLFGGRAGALAVWQNAAMLTNMGGGLPNASRQSADGAGADELFGGLLSPGSDRRACLSRYQSAHYYKHSPYAPSPHLLRKLRDYEARHSKCGPGTPAYAKSVGHLRSGSGSSTEDKECNYIVWIPYNGLGNRMLSLLSTFLYALLTDRVLLVHSTDDFTGLFCEPFPGANATWVLPPDFPVADMSRLGVGSNQSYGNLLDGKKIANDPAKATPQSVPPYVYLHLAHDLRRSDQLFYCNDDQLVLAKVNWLLVQNDFYFVPALYGMAEFQGELRRLFPAKESVAHLLGRYLFHPSNSVWGMITRYHHTYLAHAEERIGVQIRMFSWASVPVDDMYNQIMACSRQERILPDVVVDGDAAASSSASHGDGSSKPKAILIASLQADYYDRIRSTYYEHAANGGGMVGVFQPSHEERQITGQRSHNQKALAEIYLLSFSDVLLTTGASTFGYVSSSLAGLRPTMLMVPKDDDGKVPEPPCVRAVSMEPCFHMKPDVECHGKAVNKEELSRHVKECEDVGKGIKWIKGIKLFD</sequence>
<dbReference type="Pfam" id="PF03254">
    <property type="entry name" value="XG_FTase"/>
    <property type="match status" value="1"/>
</dbReference>
<dbReference type="GO" id="GO:0071555">
    <property type="term" value="P:cell wall organization"/>
    <property type="evidence" value="ECO:0007669"/>
    <property type="project" value="UniProtKB-UniRule"/>
</dbReference>
<gene>
    <name evidence="8" type="primary">LOC123412116</name>
</gene>
<dbReference type="Gene3D" id="3.40.50.11340">
    <property type="match status" value="1"/>
</dbReference>
<comment type="function">
    <text evidence="7">May be involved in cell wall biosynthesis.</text>
</comment>
<dbReference type="InterPro" id="IPR004938">
    <property type="entry name" value="XG_FTase"/>
</dbReference>
<dbReference type="EC" id="2.4.1.-" evidence="7"/>